<comment type="caution">
    <text evidence="1">The sequence shown here is derived from an EMBL/GenBank/DDBJ whole genome shotgun (WGS) entry which is preliminary data.</text>
</comment>
<reference evidence="1" key="1">
    <citation type="submission" date="2021-06" db="EMBL/GenBank/DDBJ databases">
        <title>Parelaphostrongylus tenuis whole genome reference sequence.</title>
        <authorList>
            <person name="Garwood T.J."/>
            <person name="Larsen P.A."/>
            <person name="Fountain-Jones N.M."/>
            <person name="Garbe J.R."/>
            <person name="Macchietto M.G."/>
            <person name="Kania S.A."/>
            <person name="Gerhold R.W."/>
            <person name="Richards J.E."/>
            <person name="Wolf T.M."/>
        </authorList>
    </citation>
    <scope>NUCLEOTIDE SEQUENCE</scope>
    <source>
        <strain evidence="1">MNPRO001-30</strain>
        <tissue evidence="1">Meninges</tissue>
    </source>
</reference>
<organism evidence="1 2">
    <name type="scientific">Parelaphostrongylus tenuis</name>
    <name type="common">Meningeal worm</name>
    <dbReference type="NCBI Taxonomy" id="148309"/>
    <lineage>
        <taxon>Eukaryota</taxon>
        <taxon>Metazoa</taxon>
        <taxon>Ecdysozoa</taxon>
        <taxon>Nematoda</taxon>
        <taxon>Chromadorea</taxon>
        <taxon>Rhabditida</taxon>
        <taxon>Rhabditina</taxon>
        <taxon>Rhabditomorpha</taxon>
        <taxon>Strongyloidea</taxon>
        <taxon>Metastrongylidae</taxon>
        <taxon>Parelaphostrongylus</taxon>
    </lineage>
</organism>
<dbReference type="EMBL" id="JAHQIW010004907">
    <property type="protein sequence ID" value="KAJ1364265.1"/>
    <property type="molecule type" value="Genomic_DNA"/>
</dbReference>
<evidence type="ECO:0000313" key="1">
    <source>
        <dbReference type="EMBL" id="KAJ1364265.1"/>
    </source>
</evidence>
<name>A0AAD5MT86_PARTN</name>
<gene>
    <name evidence="1" type="ORF">KIN20_024316</name>
</gene>
<dbReference type="AlphaFoldDB" id="A0AAD5MT86"/>
<protein>
    <submittedName>
        <fullName evidence="1">Uncharacterized protein</fullName>
    </submittedName>
</protein>
<proteinExistence type="predicted"/>
<keyword evidence="2" id="KW-1185">Reference proteome</keyword>
<accession>A0AAD5MT86</accession>
<sequence length="72" mass="8324">MPEDLFYTAMLFVTTAIYEHDRNESARWKEYVTCVLLTAPSQLSDVLISIFHRSGALNFQPRLELIGQHNPQ</sequence>
<evidence type="ECO:0000313" key="2">
    <source>
        <dbReference type="Proteomes" id="UP001196413"/>
    </source>
</evidence>
<dbReference type="Proteomes" id="UP001196413">
    <property type="component" value="Unassembled WGS sequence"/>
</dbReference>